<dbReference type="CDD" id="cd17039">
    <property type="entry name" value="Ubl_ubiquitin_like"/>
    <property type="match status" value="1"/>
</dbReference>
<dbReference type="InterPro" id="IPR015940">
    <property type="entry name" value="UBA"/>
</dbReference>
<dbReference type="InterPro" id="IPR029071">
    <property type="entry name" value="Ubiquitin-like_domsf"/>
</dbReference>
<dbReference type="SUPFAM" id="SSF46934">
    <property type="entry name" value="UBA-like"/>
    <property type="match status" value="1"/>
</dbReference>
<evidence type="ECO:0000259" key="2">
    <source>
        <dbReference type="PROSITE" id="PS50030"/>
    </source>
</evidence>
<dbReference type="SMART" id="SM00165">
    <property type="entry name" value="UBA"/>
    <property type="match status" value="1"/>
</dbReference>
<evidence type="ECO:0000259" key="3">
    <source>
        <dbReference type="PROSITE" id="PS50053"/>
    </source>
</evidence>
<dbReference type="InterPro" id="IPR000626">
    <property type="entry name" value="Ubiquitin-like_dom"/>
</dbReference>
<evidence type="ECO:0000313" key="5">
    <source>
        <dbReference type="Proteomes" id="UP001516464"/>
    </source>
</evidence>
<dbReference type="InterPro" id="IPR009060">
    <property type="entry name" value="UBA-like_sf"/>
</dbReference>
<organism evidence="4 5">
    <name type="scientific">Astathelohania contejeani</name>
    <dbReference type="NCBI Taxonomy" id="164912"/>
    <lineage>
        <taxon>Eukaryota</taxon>
        <taxon>Fungi</taxon>
        <taxon>Fungi incertae sedis</taxon>
        <taxon>Microsporidia</taxon>
        <taxon>Astathelohaniidae</taxon>
        <taxon>Astathelohania</taxon>
    </lineage>
</organism>
<dbReference type="Gene3D" id="1.10.8.10">
    <property type="entry name" value="DNA helicase RuvA subunit, C-terminal domain"/>
    <property type="match status" value="1"/>
</dbReference>
<protein>
    <submittedName>
        <fullName evidence="4">Deubiquitination-protection protein dph1</fullName>
    </submittedName>
</protein>
<feature type="domain" description="Ubiquitin-like" evidence="3">
    <location>
        <begin position="1"/>
        <end position="74"/>
    </location>
</feature>
<dbReference type="PROSITE" id="PS50030">
    <property type="entry name" value="UBA"/>
    <property type="match status" value="1"/>
</dbReference>
<dbReference type="SUPFAM" id="SSF54236">
    <property type="entry name" value="Ubiquitin-like"/>
    <property type="match status" value="1"/>
</dbReference>
<feature type="domain" description="UBA" evidence="2">
    <location>
        <begin position="258"/>
        <end position="299"/>
    </location>
</feature>
<feature type="region of interest" description="Disordered" evidence="1">
    <location>
        <begin position="84"/>
        <end position="105"/>
    </location>
</feature>
<gene>
    <name evidence="4" type="primary">dph1</name>
    <name evidence="4" type="ORF">TCON_1527</name>
</gene>
<sequence>MEIKFKVKEKTYVVEVDSDELKIEELKQKLEAKMEGNEVIPYKDQRFVHGGKFLQNDRTIKDCGITNGMTIFVICAKKTTQATQPTSQSVPQPPPFSQPSFGQPTAPMGGVSPSLINQAAAQQLESIINNPDSIDFYFQSILAGIPEDQRAGWKAMLVQQMKELKNNPELMQQMLQQVSSMSPEAMRSVMGGAPGMGMPGPMAGQPTPYGYMPYGNSPQMQPMGFTPSPTIPCCHGFYPLNTPQPMQFTPPPPINYEEIYSEQLKQLEEMGYVNKKLNIEALKRANGDVCGAVNYIIDWNSGDNK</sequence>
<dbReference type="PANTHER" id="PTHR10677">
    <property type="entry name" value="UBIQUILIN"/>
    <property type="match status" value="1"/>
</dbReference>
<keyword evidence="5" id="KW-1185">Reference proteome</keyword>
<name>A0ABQ7HYK7_9MICR</name>
<dbReference type="InterPro" id="IPR015496">
    <property type="entry name" value="Ubiquilin"/>
</dbReference>
<comment type="caution">
    <text evidence="4">The sequence shown here is derived from an EMBL/GenBank/DDBJ whole genome shotgun (WGS) entry which is preliminary data.</text>
</comment>
<accession>A0ABQ7HYK7</accession>
<evidence type="ECO:0000256" key="1">
    <source>
        <dbReference type="SAM" id="MobiDB-lite"/>
    </source>
</evidence>
<proteinExistence type="predicted"/>
<dbReference type="PANTHER" id="PTHR10677:SF3">
    <property type="entry name" value="FI07626P-RELATED"/>
    <property type="match status" value="1"/>
</dbReference>
<dbReference type="Pfam" id="PF00627">
    <property type="entry name" value="UBA"/>
    <property type="match status" value="1"/>
</dbReference>
<dbReference type="Pfam" id="PF00240">
    <property type="entry name" value="ubiquitin"/>
    <property type="match status" value="1"/>
</dbReference>
<dbReference type="PROSITE" id="PS50053">
    <property type="entry name" value="UBIQUITIN_2"/>
    <property type="match status" value="1"/>
</dbReference>
<dbReference type="Gene3D" id="3.10.20.90">
    <property type="entry name" value="Phosphatidylinositol 3-kinase Catalytic Subunit, Chain A, domain 1"/>
    <property type="match status" value="1"/>
</dbReference>
<reference evidence="4 5" key="1">
    <citation type="submission" date="2019-01" db="EMBL/GenBank/DDBJ databases">
        <title>Genomes sequencing and comparative genomics of infectious freshwater microsporidia, Cucumispora dikerogammari and Thelohania contejeani.</title>
        <authorList>
            <person name="Cormier A."/>
            <person name="Giraud I."/>
            <person name="Wattier R."/>
            <person name="Teixeira M."/>
            <person name="Grandjean F."/>
            <person name="Rigaud T."/>
            <person name="Cordaux R."/>
        </authorList>
    </citation>
    <scope>NUCLEOTIDE SEQUENCE [LARGE SCALE GENOMIC DNA]</scope>
    <source>
        <strain evidence="4">T1</strain>
        <tissue evidence="4">Spores</tissue>
    </source>
</reference>
<dbReference type="Proteomes" id="UP001516464">
    <property type="component" value="Unassembled WGS sequence"/>
</dbReference>
<dbReference type="EMBL" id="SBIQ01000108">
    <property type="protein sequence ID" value="KAF7683262.1"/>
    <property type="molecule type" value="Genomic_DNA"/>
</dbReference>
<evidence type="ECO:0000313" key="4">
    <source>
        <dbReference type="EMBL" id="KAF7683262.1"/>
    </source>
</evidence>
<dbReference type="SMART" id="SM00213">
    <property type="entry name" value="UBQ"/>
    <property type="match status" value="1"/>
</dbReference>